<evidence type="ECO:0000313" key="8">
    <source>
        <dbReference type="EMBL" id="QQP93803.1"/>
    </source>
</evidence>
<dbReference type="InterPro" id="IPR005498">
    <property type="entry name" value="T4SS_VirB10/TraB/TrbI"/>
</dbReference>
<keyword evidence="3 7" id="KW-0812">Transmembrane</keyword>
<evidence type="ECO:0000313" key="9">
    <source>
        <dbReference type="Proteomes" id="UP000595197"/>
    </source>
</evidence>
<feature type="compositionally biased region" description="Basic and acidic residues" evidence="6">
    <location>
        <begin position="96"/>
        <end position="106"/>
    </location>
</feature>
<dbReference type="InterPro" id="IPR042217">
    <property type="entry name" value="T4SS_VirB10/TrbI"/>
</dbReference>
<geneLocation type="plasmid" evidence="8 9">
    <name>pTT6-3</name>
</geneLocation>
<accession>A0ABX7BHE1</accession>
<dbReference type="Pfam" id="PF03743">
    <property type="entry name" value="TrbI"/>
    <property type="match status" value="1"/>
</dbReference>
<name>A0ABX7BHE1_9PROT</name>
<evidence type="ECO:0000256" key="2">
    <source>
        <dbReference type="ARBA" id="ARBA00010265"/>
    </source>
</evidence>
<comment type="similarity">
    <text evidence="2">Belongs to the TrbI/VirB10 family.</text>
</comment>
<dbReference type="Gene3D" id="2.40.128.260">
    <property type="entry name" value="Type IV secretion system, VirB10/TraB/TrbI"/>
    <property type="match status" value="1"/>
</dbReference>
<evidence type="ECO:0000256" key="6">
    <source>
        <dbReference type="SAM" id="MobiDB-lite"/>
    </source>
</evidence>
<dbReference type="Proteomes" id="UP000595197">
    <property type="component" value="Plasmid pTT6-3"/>
</dbReference>
<keyword evidence="4 7" id="KW-1133">Transmembrane helix</keyword>
<evidence type="ECO:0000256" key="5">
    <source>
        <dbReference type="ARBA" id="ARBA00023136"/>
    </source>
</evidence>
<proteinExistence type="inferred from homology"/>
<protein>
    <submittedName>
        <fullName evidence="8">Uncharacterized protein</fullName>
    </submittedName>
</protein>
<evidence type="ECO:0000256" key="3">
    <source>
        <dbReference type="ARBA" id="ARBA00022692"/>
    </source>
</evidence>
<keyword evidence="8" id="KW-0614">Plasmid</keyword>
<gene>
    <name evidence="8" type="ORF">IGS68_34325</name>
</gene>
<keyword evidence="5 7" id="KW-0472">Membrane</keyword>
<evidence type="ECO:0000256" key="7">
    <source>
        <dbReference type="SAM" id="Phobius"/>
    </source>
</evidence>
<sequence>MRSYDKERHPGEDGIEEPVREYSGRFNKRTLLLGGTSVVAVLAMLYGVAGITTESEREEPKGLEPAAISARAPEPRPQVAETPPPETGEQAPPPGHRQERRSEVPRKQPVRNFKVSVLAFDNKHMGAVMNPLLGGSSMAQGSGDVAATPVAAGTGGEGGNAKSDFYTRGGGRSGQGLYHPHSLQPELTGCILKAGEELVIQNPNPVRTELPGQVRGIIIEDAFGRIFLGNGQVEECLAIPAGSTVMTELNATGVSRGDLRVQMCATRVDLLGGGIMPMACSPALGQDGASGVEAESDYPWSGIATGILIEGALSFVGALGGLIEGPAGVAVNVGTQGIRGVGGEYVNRELMRPPVLTMRSGAIYRIQINSDIPFPET</sequence>
<evidence type="ECO:0000256" key="1">
    <source>
        <dbReference type="ARBA" id="ARBA00004167"/>
    </source>
</evidence>
<dbReference type="EMBL" id="CP067423">
    <property type="protein sequence ID" value="QQP93803.1"/>
    <property type="molecule type" value="Genomic_DNA"/>
</dbReference>
<reference evidence="8" key="1">
    <citation type="submission" date="2021-02" db="EMBL/GenBank/DDBJ databases">
        <title>Skermanella TT6 skin isolate.</title>
        <authorList>
            <person name="Lee K."/>
            <person name="Ganzorig M."/>
        </authorList>
    </citation>
    <scope>NUCLEOTIDE SEQUENCE</scope>
    <source>
        <strain evidence="8">TT6</strain>
    </source>
</reference>
<comment type="subcellular location">
    <subcellularLocation>
        <location evidence="1">Membrane</location>
        <topology evidence="1">Single-pass membrane protein</topology>
    </subcellularLocation>
</comment>
<dbReference type="RefSeq" id="WP_201083575.1">
    <property type="nucleotide sequence ID" value="NZ_CP067423.1"/>
</dbReference>
<feature type="compositionally biased region" description="Pro residues" evidence="6">
    <location>
        <begin position="82"/>
        <end position="95"/>
    </location>
</feature>
<feature type="region of interest" description="Disordered" evidence="6">
    <location>
        <begin position="53"/>
        <end position="108"/>
    </location>
</feature>
<feature type="transmembrane region" description="Helical" evidence="7">
    <location>
        <begin position="30"/>
        <end position="49"/>
    </location>
</feature>
<evidence type="ECO:0000256" key="4">
    <source>
        <dbReference type="ARBA" id="ARBA00022989"/>
    </source>
</evidence>
<organism evidence="8 9">
    <name type="scientific">Skermanella cutis</name>
    <dbReference type="NCBI Taxonomy" id="2775420"/>
    <lineage>
        <taxon>Bacteria</taxon>
        <taxon>Pseudomonadati</taxon>
        <taxon>Pseudomonadota</taxon>
        <taxon>Alphaproteobacteria</taxon>
        <taxon>Rhodospirillales</taxon>
        <taxon>Azospirillaceae</taxon>
        <taxon>Skermanella</taxon>
    </lineage>
</organism>
<keyword evidence="9" id="KW-1185">Reference proteome</keyword>